<evidence type="ECO:0000256" key="1">
    <source>
        <dbReference type="SAM" id="MobiDB-lite"/>
    </source>
</evidence>
<dbReference type="GO" id="GO:0016747">
    <property type="term" value="F:acyltransferase activity, transferring groups other than amino-acyl groups"/>
    <property type="evidence" value="ECO:0007669"/>
    <property type="project" value="InterPro"/>
</dbReference>
<proteinExistence type="predicted"/>
<organism evidence="3 4">
    <name type="scientific">Lojkania enalia</name>
    <dbReference type="NCBI Taxonomy" id="147567"/>
    <lineage>
        <taxon>Eukaryota</taxon>
        <taxon>Fungi</taxon>
        <taxon>Dikarya</taxon>
        <taxon>Ascomycota</taxon>
        <taxon>Pezizomycotina</taxon>
        <taxon>Dothideomycetes</taxon>
        <taxon>Pleosporomycetidae</taxon>
        <taxon>Pleosporales</taxon>
        <taxon>Pleosporales incertae sedis</taxon>
        <taxon>Lojkania</taxon>
    </lineage>
</organism>
<name>A0A9P4N955_9PLEO</name>
<evidence type="ECO:0000313" key="4">
    <source>
        <dbReference type="Proteomes" id="UP000800093"/>
    </source>
</evidence>
<dbReference type="Gene3D" id="3.40.630.30">
    <property type="match status" value="1"/>
</dbReference>
<evidence type="ECO:0000259" key="2">
    <source>
        <dbReference type="Pfam" id="PF13302"/>
    </source>
</evidence>
<evidence type="ECO:0000313" key="3">
    <source>
        <dbReference type="EMBL" id="KAF2268271.1"/>
    </source>
</evidence>
<dbReference type="SUPFAM" id="SSF55729">
    <property type="entry name" value="Acyl-CoA N-acyltransferases (Nat)"/>
    <property type="match status" value="1"/>
</dbReference>
<comment type="caution">
    <text evidence="3">The sequence shown here is derived from an EMBL/GenBank/DDBJ whole genome shotgun (WGS) entry which is preliminary data.</text>
</comment>
<sequence>MSSFHQDLRWDVVVQGYRPGVLDKYGFSLDGLLELTKDRKRGLIVARENYANTAIHGVRMGGESRRRWPSNPELPKNETRTSHSQAKLARMTDTDTEAQRLQWFHKLWTDEVATSWNFHGPYKSFTESRLWMIEMLTKYDLITYATFTKETGKITSEEILELSSSEASLGKLIGSVGLRLQYQHTLVPPVYPDLLRKSSYEIENKGNTKSRNARAIGYSFIQSAWGKGYTTEGNVALLNAYSASRAQDNSPRQNYAEATVSNDNTASICILEKLGFHKVGWKTEMERRGVLGLRKACMNEA</sequence>
<reference evidence="4" key="1">
    <citation type="journal article" date="2020" name="Stud. Mycol.">
        <title>101 Dothideomycetes genomes: A test case for predicting lifestyles and emergence of pathogens.</title>
        <authorList>
            <person name="Haridas S."/>
            <person name="Albert R."/>
            <person name="Binder M."/>
            <person name="Bloem J."/>
            <person name="LaButti K."/>
            <person name="Salamov A."/>
            <person name="Andreopoulos B."/>
            <person name="Baker S."/>
            <person name="Barry K."/>
            <person name="Bills G."/>
            <person name="Bluhm B."/>
            <person name="Cannon C."/>
            <person name="Castanera R."/>
            <person name="Culley D."/>
            <person name="Daum C."/>
            <person name="Ezra D."/>
            <person name="Gonzalez J."/>
            <person name="Henrissat B."/>
            <person name="Kuo A."/>
            <person name="Liang C."/>
            <person name="Lipzen A."/>
            <person name="Lutzoni F."/>
            <person name="Magnuson J."/>
            <person name="Mondo S."/>
            <person name="Nolan M."/>
            <person name="Ohm R."/>
            <person name="Pangilinan J."/>
            <person name="Park H.-J."/>
            <person name="Ramirez L."/>
            <person name="Alfaro M."/>
            <person name="Sun H."/>
            <person name="Tritt A."/>
            <person name="Yoshinaga Y."/>
            <person name="Zwiers L.-H."/>
            <person name="Turgeon B."/>
            <person name="Goodwin S."/>
            <person name="Spatafora J."/>
            <person name="Crous P."/>
            <person name="Grigoriev I."/>
        </authorList>
    </citation>
    <scope>NUCLEOTIDE SEQUENCE [LARGE SCALE GENOMIC DNA]</scope>
    <source>
        <strain evidence="4">CBS 304.66</strain>
    </source>
</reference>
<gene>
    <name evidence="3" type="ORF">CC78DRAFT_576280</name>
</gene>
<dbReference type="Proteomes" id="UP000800093">
    <property type="component" value="Unassembled WGS sequence"/>
</dbReference>
<accession>A0A9P4N955</accession>
<keyword evidence="4" id="KW-1185">Reference proteome</keyword>
<dbReference type="InterPro" id="IPR016181">
    <property type="entry name" value="Acyl_CoA_acyltransferase"/>
</dbReference>
<dbReference type="InterPro" id="IPR051531">
    <property type="entry name" value="N-acetyltransferase"/>
</dbReference>
<dbReference type="AlphaFoldDB" id="A0A9P4N955"/>
<protein>
    <recommendedName>
        <fullName evidence="2">N-acetyltransferase domain-containing protein</fullName>
    </recommendedName>
</protein>
<dbReference type="PANTHER" id="PTHR43792:SF1">
    <property type="entry name" value="N-ACETYLTRANSFERASE DOMAIN-CONTAINING PROTEIN"/>
    <property type="match status" value="1"/>
</dbReference>
<dbReference type="PANTHER" id="PTHR43792">
    <property type="entry name" value="GNAT FAMILY, PUTATIVE (AFU_ORTHOLOGUE AFUA_3G00765)-RELATED-RELATED"/>
    <property type="match status" value="1"/>
</dbReference>
<feature type="domain" description="N-acetyltransferase" evidence="2">
    <location>
        <begin position="202"/>
        <end position="277"/>
    </location>
</feature>
<dbReference type="OrthoDB" id="630895at2759"/>
<feature type="region of interest" description="Disordered" evidence="1">
    <location>
        <begin position="61"/>
        <end position="90"/>
    </location>
</feature>
<dbReference type="Pfam" id="PF13302">
    <property type="entry name" value="Acetyltransf_3"/>
    <property type="match status" value="1"/>
</dbReference>
<dbReference type="InterPro" id="IPR000182">
    <property type="entry name" value="GNAT_dom"/>
</dbReference>
<dbReference type="EMBL" id="ML986587">
    <property type="protein sequence ID" value="KAF2268271.1"/>
    <property type="molecule type" value="Genomic_DNA"/>
</dbReference>